<gene>
    <name evidence="1" type="ORF">MCY_00467</name>
</gene>
<name>J0ZGT7_9HYPH</name>
<dbReference type="STRING" id="1094556.MCY_00467"/>
<sequence>MEILKQLFLTQRKKPMQKKFIATAVGYVPWGDGAAEYFYNLYEYEDGTRECEKFDGGQYYTIPKKADFSTKAQVKAWVYGGAVPKSVLSYEALIDSANKKRARRGQDTLICEITDDGEKCYSQVYDIDRELEKALDIQLSRYKRSKQTIKP</sequence>
<evidence type="ECO:0000313" key="2">
    <source>
        <dbReference type="Proteomes" id="UP000001077"/>
    </source>
</evidence>
<organism evidence="1 2">
    <name type="scientific">Bartonella rattimassiliensis 15908</name>
    <dbReference type="NCBI Taxonomy" id="1094556"/>
    <lineage>
        <taxon>Bacteria</taxon>
        <taxon>Pseudomonadati</taxon>
        <taxon>Pseudomonadota</taxon>
        <taxon>Alphaproteobacteria</taxon>
        <taxon>Hyphomicrobiales</taxon>
        <taxon>Bartonellaceae</taxon>
        <taxon>Bartonella</taxon>
    </lineage>
</organism>
<dbReference type="HOGENOM" id="CLU_135473_0_0_5"/>
<dbReference type="AlphaFoldDB" id="J0ZGT7"/>
<dbReference type="OrthoDB" id="7924207at2"/>
<protein>
    <submittedName>
        <fullName evidence="1">Uncharacterized protein</fullName>
    </submittedName>
</protein>
<dbReference type="eggNOG" id="ENOG50313VT">
    <property type="taxonomic scope" value="Bacteria"/>
</dbReference>
<dbReference type="PATRIC" id="fig|1094556.3.peg.561"/>
<dbReference type="RefSeq" id="WP_007346771.1">
    <property type="nucleotide sequence ID" value="NZ_CALY02000050.1"/>
</dbReference>
<proteinExistence type="predicted"/>
<keyword evidence="2" id="KW-1185">Reference proteome</keyword>
<dbReference type="EMBL" id="AILY01000008">
    <property type="protein sequence ID" value="EJF87343.1"/>
    <property type="molecule type" value="Genomic_DNA"/>
</dbReference>
<dbReference type="Proteomes" id="UP000001077">
    <property type="component" value="Unassembled WGS sequence"/>
</dbReference>
<evidence type="ECO:0000313" key="1">
    <source>
        <dbReference type="EMBL" id="EJF87343.1"/>
    </source>
</evidence>
<reference evidence="1 2" key="1">
    <citation type="submission" date="2012-03" db="EMBL/GenBank/DDBJ databases">
        <title>The Genome Sequence of Bartonella rattimassiliensis 15908.</title>
        <authorList>
            <consortium name="The Broad Institute Genome Sequencing Platform"/>
            <consortium name="The Broad Institute Genome Sequencing Center for Infectious Disease"/>
            <person name="Feldgarden M."/>
            <person name="Kirby J."/>
            <person name="Kosoy M."/>
            <person name="Birtles R."/>
            <person name="Probert W.S."/>
            <person name="Chiaraviglio L."/>
            <person name="Young S.K."/>
            <person name="Zeng Q."/>
            <person name="Gargeya S."/>
            <person name="Fitzgerald M."/>
            <person name="Haas B."/>
            <person name="Abouelleil A."/>
            <person name="Alvarado L."/>
            <person name="Arachchi H.M."/>
            <person name="Berlin A."/>
            <person name="Chapman S.B."/>
            <person name="Gearin G."/>
            <person name="Goldberg J."/>
            <person name="Griggs A."/>
            <person name="Gujja S."/>
            <person name="Hansen M."/>
            <person name="Heiman D."/>
            <person name="Howarth C."/>
            <person name="Larimer J."/>
            <person name="Lui A."/>
            <person name="MacDonald P.J.P."/>
            <person name="McCowen C."/>
            <person name="Montmayeur A."/>
            <person name="Murphy C."/>
            <person name="Neiman D."/>
            <person name="Pearson M."/>
            <person name="Priest M."/>
            <person name="Roberts A."/>
            <person name="Saif S."/>
            <person name="Shea T."/>
            <person name="Sisk P."/>
            <person name="Stolte C."/>
            <person name="Sykes S."/>
            <person name="Wortman J."/>
            <person name="Nusbaum C."/>
            <person name="Birren B."/>
        </authorList>
    </citation>
    <scope>NUCLEOTIDE SEQUENCE [LARGE SCALE GENOMIC DNA]</scope>
    <source>
        <strain evidence="1 2">15908</strain>
    </source>
</reference>
<accession>J0ZGT7</accession>
<comment type="caution">
    <text evidence="1">The sequence shown here is derived from an EMBL/GenBank/DDBJ whole genome shotgun (WGS) entry which is preliminary data.</text>
</comment>